<gene>
    <name evidence="1" type="ORF">DRAGOLIR_45</name>
</gene>
<evidence type="ECO:0000313" key="1">
    <source>
        <dbReference type="EMBL" id="AUS03445.1"/>
    </source>
</evidence>
<accession>A0A2I7SC28</accession>
<proteinExistence type="predicted"/>
<dbReference type="EMBL" id="MG727697">
    <property type="protein sequence ID" value="AUS03445.1"/>
    <property type="molecule type" value="Genomic_DNA"/>
</dbReference>
<keyword evidence="2" id="KW-1185">Reference proteome</keyword>
<evidence type="ECO:0000313" key="2">
    <source>
        <dbReference type="Proteomes" id="UP000240865"/>
    </source>
</evidence>
<protein>
    <submittedName>
        <fullName evidence="1">Uncharacterized protein</fullName>
    </submittedName>
</protein>
<organism evidence="1 2">
    <name type="scientific">Paenibacillus phage Dragolir</name>
    <dbReference type="NCBI Taxonomy" id="2070190"/>
    <lineage>
        <taxon>Viruses</taxon>
        <taxon>Duplodnaviria</taxon>
        <taxon>Heunggongvirae</taxon>
        <taxon>Uroviricota</taxon>
        <taxon>Caudoviricetes</taxon>
        <taxon>Gochnauervirinae</taxon>
        <taxon>Dragolirvirus</taxon>
        <taxon>Dragolirvirus dragolir</taxon>
    </lineage>
</organism>
<name>A0A2I7SC28_9CAUD</name>
<reference evidence="1 2" key="1">
    <citation type="submission" date="2017-12" db="EMBL/GenBank/DDBJ databases">
        <authorList>
            <person name="Hurst M.R.H."/>
        </authorList>
    </citation>
    <scope>NUCLEOTIDE SEQUENCE [LARGE SCALE GENOMIC DNA]</scope>
</reference>
<sequence length="75" mass="8593">MINDFEKVDRATFVEFMKFLIRQKAGKNLEDLEFVVYSTIQTAISAGIPQEILSNVVPELYKKLKAERDAATKLQ</sequence>
<dbReference type="Proteomes" id="UP000240865">
    <property type="component" value="Segment"/>
</dbReference>